<gene>
    <name evidence="2" type="ORF">E2C01_099261</name>
</gene>
<dbReference type="Proteomes" id="UP000324222">
    <property type="component" value="Unassembled WGS sequence"/>
</dbReference>
<organism evidence="2 3">
    <name type="scientific">Portunus trituberculatus</name>
    <name type="common">Swimming crab</name>
    <name type="synonym">Neptunus trituberculatus</name>
    <dbReference type="NCBI Taxonomy" id="210409"/>
    <lineage>
        <taxon>Eukaryota</taxon>
        <taxon>Metazoa</taxon>
        <taxon>Ecdysozoa</taxon>
        <taxon>Arthropoda</taxon>
        <taxon>Crustacea</taxon>
        <taxon>Multicrustacea</taxon>
        <taxon>Malacostraca</taxon>
        <taxon>Eumalacostraca</taxon>
        <taxon>Eucarida</taxon>
        <taxon>Decapoda</taxon>
        <taxon>Pleocyemata</taxon>
        <taxon>Brachyura</taxon>
        <taxon>Eubrachyura</taxon>
        <taxon>Portunoidea</taxon>
        <taxon>Portunidae</taxon>
        <taxon>Portuninae</taxon>
        <taxon>Portunus</taxon>
    </lineage>
</organism>
<feature type="region of interest" description="Disordered" evidence="1">
    <location>
        <begin position="14"/>
        <end position="56"/>
    </location>
</feature>
<comment type="caution">
    <text evidence="2">The sequence shown here is derived from an EMBL/GenBank/DDBJ whole genome shotgun (WGS) entry which is preliminary data.</text>
</comment>
<keyword evidence="3" id="KW-1185">Reference proteome</keyword>
<evidence type="ECO:0000313" key="2">
    <source>
        <dbReference type="EMBL" id="MPD03619.1"/>
    </source>
</evidence>
<name>A0A5B7KEZ9_PORTR</name>
<protein>
    <submittedName>
        <fullName evidence="2">Uncharacterized protein</fullName>
    </submittedName>
</protein>
<proteinExistence type="predicted"/>
<evidence type="ECO:0000256" key="1">
    <source>
        <dbReference type="SAM" id="MobiDB-lite"/>
    </source>
</evidence>
<reference evidence="2 3" key="1">
    <citation type="submission" date="2019-05" db="EMBL/GenBank/DDBJ databases">
        <title>Another draft genome of Portunus trituberculatus and its Hox gene families provides insights of decapod evolution.</title>
        <authorList>
            <person name="Jeong J.-H."/>
            <person name="Song I."/>
            <person name="Kim S."/>
            <person name="Choi T."/>
            <person name="Kim D."/>
            <person name="Ryu S."/>
            <person name="Kim W."/>
        </authorList>
    </citation>
    <scope>NUCLEOTIDE SEQUENCE [LARGE SCALE GENOMIC DNA]</scope>
    <source>
        <tissue evidence="2">Muscle</tissue>
    </source>
</reference>
<dbReference type="AlphaFoldDB" id="A0A5B7KEZ9"/>
<sequence>MFVILVVPHPASCPSLFSSAAHQPDPDVPKGRSSEPRPKTGHPELPPAVKLQSKAA</sequence>
<evidence type="ECO:0000313" key="3">
    <source>
        <dbReference type="Proteomes" id="UP000324222"/>
    </source>
</evidence>
<feature type="compositionally biased region" description="Basic and acidic residues" evidence="1">
    <location>
        <begin position="24"/>
        <end position="42"/>
    </location>
</feature>
<accession>A0A5B7KEZ9</accession>
<dbReference type="EMBL" id="VSRR010137006">
    <property type="protein sequence ID" value="MPD03619.1"/>
    <property type="molecule type" value="Genomic_DNA"/>
</dbReference>